<dbReference type="InterPro" id="IPR000387">
    <property type="entry name" value="Tyr_Pase_dom"/>
</dbReference>
<dbReference type="OrthoDB" id="5632at2759"/>
<dbReference type="InterPro" id="IPR029021">
    <property type="entry name" value="Prot-tyrosine_phosphatase-like"/>
</dbReference>
<dbReference type="InterPro" id="IPR016130">
    <property type="entry name" value="Tyr_Pase_AS"/>
</dbReference>
<dbReference type="PANTHER" id="PTHR23339">
    <property type="entry name" value="TYROSINE SPECIFIC PROTEIN PHOSPHATASE AND DUAL SPECIFICITY PROTEIN PHOSPHATASE"/>
    <property type="match status" value="1"/>
</dbReference>
<protein>
    <submittedName>
        <fullName evidence="2">CDC14B protein</fullName>
    </submittedName>
</protein>
<dbReference type="Proteomes" id="UP000601435">
    <property type="component" value="Unassembled WGS sequence"/>
</dbReference>
<comment type="caution">
    <text evidence="2">The sequence shown here is derived from an EMBL/GenBank/DDBJ whole genome shotgun (WGS) entry which is preliminary data.</text>
</comment>
<evidence type="ECO:0000313" key="3">
    <source>
        <dbReference type="Proteomes" id="UP000601435"/>
    </source>
</evidence>
<dbReference type="PROSITE" id="PS50056">
    <property type="entry name" value="TYR_PHOSPHATASE_2"/>
    <property type="match status" value="1"/>
</dbReference>
<evidence type="ECO:0000313" key="2">
    <source>
        <dbReference type="EMBL" id="CAE7944129.1"/>
    </source>
</evidence>
<dbReference type="FunFam" id="3.90.190.10:FF:000157">
    <property type="entry name" value="Protein-tyrosine phosphatase"/>
    <property type="match status" value="1"/>
</dbReference>
<evidence type="ECO:0000259" key="1">
    <source>
        <dbReference type="PROSITE" id="PS50056"/>
    </source>
</evidence>
<name>A0A813CK49_9DINO</name>
<dbReference type="SUPFAM" id="SSF52799">
    <property type="entry name" value="(Phosphotyrosine protein) phosphatases II"/>
    <property type="match status" value="1"/>
</dbReference>
<sequence>MRHPHPKDVHFLWRRAVSAVLAGAFLVLARGLTPKEAWERVLAVCDTPESDAKAAWDRFPPPFSNTGETGPTSLTVYDCLRGLAAAREHSWLEDFHFFDVEAWKLMREKFDASWLIPGEILAMANPLGTSQNPRFPGLLERGPPPDQRLPDECLTSSDSGGSIAEHVEDGVSKDRSSAEGLLNIPASDEIRRGVSWKLPFSRSAEHERLEADTFISLMLRSKVFEVTRLNYDYECKEQDKYEKAFMRQGVRVHHLPFTDGDVPSKAVVSEFLKQCKKALSKDGTIALHCMGGMGRTGVMAGAHAAAHHQVDGKAFHGWTRICRPGTVQTVKQEEFLRGLDCGEAVHRASSVRTLLGRIRCGSS</sequence>
<dbReference type="PROSITE" id="PS00383">
    <property type="entry name" value="TYR_PHOSPHATASE_1"/>
    <property type="match status" value="1"/>
</dbReference>
<dbReference type="InterPro" id="IPR050561">
    <property type="entry name" value="PTP"/>
</dbReference>
<proteinExistence type="predicted"/>
<dbReference type="AlphaFoldDB" id="A0A813CK49"/>
<gene>
    <name evidence="2" type="primary">CDC14B</name>
    <name evidence="2" type="ORF">SNEC2469_LOCUS35263</name>
</gene>
<dbReference type="Pfam" id="PF22785">
    <property type="entry name" value="Tc-R-P"/>
    <property type="match status" value="1"/>
</dbReference>
<accession>A0A813CK49</accession>
<feature type="domain" description="Tyrosine specific protein phosphatases" evidence="1">
    <location>
        <begin position="269"/>
        <end position="334"/>
    </location>
</feature>
<dbReference type="Gene3D" id="3.90.190.10">
    <property type="entry name" value="Protein tyrosine phosphatase superfamily"/>
    <property type="match status" value="2"/>
</dbReference>
<dbReference type="EMBL" id="CAJNJA010101185">
    <property type="protein sequence ID" value="CAE7944129.1"/>
    <property type="molecule type" value="Genomic_DNA"/>
</dbReference>
<keyword evidence="3" id="KW-1185">Reference proteome</keyword>
<organism evidence="2 3">
    <name type="scientific">Symbiodinium necroappetens</name>
    <dbReference type="NCBI Taxonomy" id="1628268"/>
    <lineage>
        <taxon>Eukaryota</taxon>
        <taxon>Sar</taxon>
        <taxon>Alveolata</taxon>
        <taxon>Dinophyceae</taxon>
        <taxon>Suessiales</taxon>
        <taxon>Symbiodiniaceae</taxon>
        <taxon>Symbiodinium</taxon>
    </lineage>
</organism>
<reference evidence="2" key="1">
    <citation type="submission" date="2021-02" db="EMBL/GenBank/DDBJ databases">
        <authorList>
            <person name="Dougan E. K."/>
            <person name="Rhodes N."/>
            <person name="Thang M."/>
            <person name="Chan C."/>
        </authorList>
    </citation>
    <scope>NUCLEOTIDE SEQUENCE</scope>
</reference>